<evidence type="ECO:0000256" key="4">
    <source>
        <dbReference type="ARBA" id="ARBA00022741"/>
    </source>
</evidence>
<evidence type="ECO:0000313" key="16">
    <source>
        <dbReference type="EMBL" id="MFC4386814.1"/>
    </source>
</evidence>
<keyword evidence="7 14" id="KW-0347">Helicase</keyword>
<keyword evidence="3 14" id="KW-0479">Metal-binding</keyword>
<dbReference type="Gene3D" id="3.40.50.300">
    <property type="entry name" value="P-loop containing nucleotide triphosphate hydrolases"/>
    <property type="match status" value="3"/>
</dbReference>
<evidence type="ECO:0000256" key="5">
    <source>
        <dbReference type="ARBA" id="ARBA00022763"/>
    </source>
</evidence>
<comment type="cofactor">
    <cofactor evidence="14">
        <name>Mg(2+)</name>
        <dbReference type="ChEBI" id="CHEBI:18420"/>
    </cofactor>
</comment>
<keyword evidence="4 14" id="KW-0547">Nucleotide-binding</keyword>
<organism evidence="16 17">
    <name type="scientific">Gracilibacillus marinus</name>
    <dbReference type="NCBI Taxonomy" id="630535"/>
    <lineage>
        <taxon>Bacteria</taxon>
        <taxon>Bacillati</taxon>
        <taxon>Bacillota</taxon>
        <taxon>Bacilli</taxon>
        <taxon>Bacillales</taxon>
        <taxon>Bacillaceae</taxon>
        <taxon>Gracilibacillus</taxon>
    </lineage>
</organism>
<name>A0ABV8VRI8_9BACI</name>
<dbReference type="InterPro" id="IPR011604">
    <property type="entry name" value="PDDEXK-like_dom_sf"/>
</dbReference>
<dbReference type="InterPro" id="IPR027417">
    <property type="entry name" value="P-loop_NTPase"/>
</dbReference>
<dbReference type="SUPFAM" id="SSF52540">
    <property type="entry name" value="P-loop containing nucleoside triphosphate hydrolases"/>
    <property type="match status" value="1"/>
</dbReference>
<evidence type="ECO:0000256" key="14">
    <source>
        <dbReference type="HAMAP-Rule" id="MF_01452"/>
    </source>
</evidence>
<evidence type="ECO:0000256" key="13">
    <source>
        <dbReference type="ARBA" id="ARBA00023204"/>
    </source>
</evidence>
<dbReference type="PROSITE" id="PS51217">
    <property type="entry name" value="UVRD_HELICASE_CTER"/>
    <property type="match status" value="1"/>
</dbReference>
<comment type="subunit">
    <text evidence="14">Heterodimer of AddA and AddB.</text>
</comment>
<comment type="function">
    <text evidence="14">The heterodimer acts as both an ATP-dependent DNA helicase and an ATP-dependent, dual-direction single-stranded exonuclease. Recognizes the chi site generating a DNA molecule suitable for the initiation of homologous recombination. The AddB subunit has 5' -&gt; 3' nuclease activity but not helicase activity.</text>
</comment>
<keyword evidence="5 14" id="KW-0227">DNA damage</keyword>
<evidence type="ECO:0000256" key="11">
    <source>
        <dbReference type="ARBA" id="ARBA00023014"/>
    </source>
</evidence>
<reference evidence="17" key="1">
    <citation type="journal article" date="2019" name="Int. J. Syst. Evol. Microbiol.">
        <title>The Global Catalogue of Microorganisms (GCM) 10K type strain sequencing project: providing services to taxonomists for standard genome sequencing and annotation.</title>
        <authorList>
            <consortium name="The Broad Institute Genomics Platform"/>
            <consortium name="The Broad Institute Genome Sequencing Center for Infectious Disease"/>
            <person name="Wu L."/>
            <person name="Ma J."/>
        </authorList>
    </citation>
    <scope>NUCLEOTIDE SEQUENCE [LARGE SCALE GENOMIC DNA]</scope>
    <source>
        <strain evidence="17">KACC 14058</strain>
    </source>
</reference>
<dbReference type="InterPro" id="IPR014140">
    <property type="entry name" value="DNA_helicase_suAddB"/>
</dbReference>
<accession>A0ABV8VRI8</accession>
<dbReference type="GO" id="GO:0016787">
    <property type="term" value="F:hydrolase activity"/>
    <property type="evidence" value="ECO:0007669"/>
    <property type="project" value="UniProtKB-KW"/>
</dbReference>
<keyword evidence="1 14" id="KW-0004">4Fe-4S</keyword>
<evidence type="ECO:0000259" key="15">
    <source>
        <dbReference type="PROSITE" id="PS51217"/>
    </source>
</evidence>
<keyword evidence="11 14" id="KW-0411">Iron-sulfur</keyword>
<dbReference type="Gene3D" id="6.10.140.1030">
    <property type="match status" value="1"/>
</dbReference>
<dbReference type="Pfam" id="PF21445">
    <property type="entry name" value="ADDB_N"/>
    <property type="match status" value="1"/>
</dbReference>
<proteinExistence type="inferred from homology"/>
<keyword evidence="6 14" id="KW-0378">Hydrolase</keyword>
<comment type="miscellaneous">
    <text evidence="14">Despite having conserved helicase domains, this subunit does not have helicase activity.</text>
</comment>
<comment type="caution">
    <text evidence="16">The sequence shown here is derived from an EMBL/GenBank/DDBJ whole genome shotgun (WGS) entry which is preliminary data.</text>
</comment>
<feature type="binding site" evidence="14">
    <location>
        <position position="797"/>
    </location>
    <ligand>
        <name>[4Fe-4S] cluster</name>
        <dbReference type="ChEBI" id="CHEBI:49883"/>
    </ligand>
</feature>
<keyword evidence="13 14" id="KW-0234">DNA repair</keyword>
<dbReference type="PANTHER" id="PTHR30591">
    <property type="entry name" value="RECBCD ENZYME SUBUNIT RECC"/>
    <property type="match status" value="1"/>
</dbReference>
<dbReference type="HAMAP" id="MF_01452">
    <property type="entry name" value="AddB_type1"/>
    <property type="match status" value="1"/>
</dbReference>
<feature type="domain" description="UvrD-like helicase C-terminal" evidence="15">
    <location>
        <begin position="278"/>
        <end position="583"/>
    </location>
</feature>
<evidence type="ECO:0000256" key="10">
    <source>
        <dbReference type="ARBA" id="ARBA00023004"/>
    </source>
</evidence>
<feature type="binding site" evidence="14">
    <location>
        <position position="1117"/>
    </location>
    <ligand>
        <name>[4Fe-4S] cluster</name>
        <dbReference type="ChEBI" id="CHEBI:49883"/>
    </ligand>
</feature>
<evidence type="ECO:0000256" key="7">
    <source>
        <dbReference type="ARBA" id="ARBA00022806"/>
    </source>
</evidence>
<sequence length="1157" mass="135126">MLRFIIGSSTANKGETCIGEIKQKLREDPQGDPIIYLVPDQMTFQQEYALLNDDEMNGSIRAQVFSFSRLAWRVMQLTGGATKKFITSTGIQMMLRKIIDEKASDFHVFQKAIEKQGFIDQLEDMITEFKRYCITPEMITEQIAAIEIYKHQSITEKALKHKLEDLYYIYHNLINKLSGAYMDNEDRLELLIDKLENTNFLQNTTVYVDGFHHFTPQELRVLEVILKKGKEMHLTLTLNEENDGLNDPLNIYHVTRETYIQMKMLAEKHGKKIEIERVQTNPQIESTFRHMDQYFDSRPAIPYTEVAPIQLAEAVHPRAEVEGVAQEIIRLVREENYRYHDIAILLREPNVYHDLITTIFEEYHIPVFVDEKRTMLHHPLIECIRSLLDVVEGDWRYDAVFRLLKTGFIPNGNEENPLTQEAIDELENYVLEYGIRGRSRWLSEKEWIFQRFRGFDQSAQTDREKNMQERINQYKQQVANTIGRIDEKWREAHSITDKVIVLYEWLEEMNVPAQLERMRDVYDEDGRIEKGREQEQVWSAILQLLEEITEIAGEETIDLKSFRNIIETGFETLQFSHVPPSIDHVVVGSIDRSRLSAIKCALLLGVNEGTWPMKQGGEGLISEEERTVLQNFGLTLAEGSKQQLLDDRFYVYLAFTLPTEYLWISYPISNEEGKTKAPSPYIKRIEELFPHQLERLVLQDPEEMMIAQRFVTTPSKTRGALTAQLARFFRGYPIDSIWKHVLNWYIATEENKITNQHVLRSLFYQNKPKKLAKNTVTQMYPKAIEASVSRLEMYYKCSYQHFSRYNLLLEERATYKLDAPDIGQLFHEALKNITEWINKDKKQFSDLYEQDAKAYAHRAMRTLAPVLQHQILHSSNRYKYIQQKLERVIARATYILSEQARKSNFAPVGLEVGFGYENQLQPLEIPIYDDYMLLLRGRIDRVDKARENEQLFLRIIDYKSSARGLSLVEVYYGLALQMLAYLDVVLQNAEAWLGEKAIPAGVLYFHVHNPMLSLPDRIGEDQIEKELFKQFKMKGLLLDEASVVQMMDTSLEYGRSNIVPAGISKTGGFYKGSQVAEEETFKDLQAYIHTLMKNAGLNMLDGNIELNPYQKQNDVACTFCSYRSVCQFDPTLEENNYRRLKQWKDEEVIERIKRGEQ</sequence>
<comment type="similarity">
    <text evidence="14">Belongs to the helicase family. AddB/RexB type 1 subfamily.</text>
</comment>
<keyword evidence="10 14" id="KW-0408">Iron</keyword>
<keyword evidence="12 14" id="KW-0238">DNA-binding</keyword>
<dbReference type="Gene3D" id="3.90.320.10">
    <property type="match status" value="1"/>
</dbReference>
<evidence type="ECO:0000256" key="12">
    <source>
        <dbReference type="ARBA" id="ARBA00023125"/>
    </source>
</evidence>
<dbReference type="InterPro" id="IPR014017">
    <property type="entry name" value="DNA_helicase_UvrD-like_C"/>
</dbReference>
<gene>
    <name evidence="14 16" type="primary">addB</name>
    <name evidence="16" type="ORF">ACFOZ1_03225</name>
</gene>
<dbReference type="EC" id="3.1.-.-" evidence="14"/>
<dbReference type="Pfam" id="PF12705">
    <property type="entry name" value="PDDEXK_1"/>
    <property type="match status" value="1"/>
</dbReference>
<evidence type="ECO:0000256" key="2">
    <source>
        <dbReference type="ARBA" id="ARBA00022722"/>
    </source>
</evidence>
<keyword evidence="17" id="KW-1185">Reference proteome</keyword>
<dbReference type="InterPro" id="IPR049035">
    <property type="entry name" value="ADDB_N"/>
</dbReference>
<evidence type="ECO:0000256" key="3">
    <source>
        <dbReference type="ARBA" id="ARBA00022723"/>
    </source>
</evidence>
<dbReference type="PANTHER" id="PTHR30591:SF1">
    <property type="entry name" value="RECBCD ENZYME SUBUNIT RECC"/>
    <property type="match status" value="1"/>
</dbReference>
<protein>
    <recommendedName>
        <fullName evidence="14">ATP-dependent helicase/deoxyribonuclease subunit B</fullName>
        <ecNumber evidence="14">3.1.-.-</ecNumber>
    </recommendedName>
    <alternativeName>
        <fullName evidence="14">ATP-dependent helicase/nuclease subunit AddB</fullName>
    </alternativeName>
</protein>
<dbReference type="EMBL" id="JBHSDV010000001">
    <property type="protein sequence ID" value="MFC4386814.1"/>
    <property type="molecule type" value="Genomic_DNA"/>
</dbReference>
<dbReference type="NCBIfam" id="TIGR02773">
    <property type="entry name" value="addB_Gpos"/>
    <property type="match status" value="1"/>
</dbReference>
<keyword evidence="2 14" id="KW-0540">Nuclease</keyword>
<evidence type="ECO:0000313" key="17">
    <source>
        <dbReference type="Proteomes" id="UP001595880"/>
    </source>
</evidence>
<evidence type="ECO:0000256" key="9">
    <source>
        <dbReference type="ARBA" id="ARBA00022840"/>
    </source>
</evidence>
<evidence type="ECO:0000256" key="6">
    <source>
        <dbReference type="ARBA" id="ARBA00022801"/>
    </source>
</evidence>
<comment type="cofactor">
    <cofactor evidence="14">
        <name>[4Fe-4S] cluster</name>
        <dbReference type="ChEBI" id="CHEBI:49883"/>
    </cofactor>
    <text evidence="14">Binds 1 [4Fe-4S] cluster.</text>
</comment>
<keyword evidence="9 14" id="KW-0067">ATP-binding</keyword>
<dbReference type="GO" id="GO:0003678">
    <property type="term" value="F:DNA helicase activity"/>
    <property type="evidence" value="ECO:0007669"/>
    <property type="project" value="UniProtKB-EC"/>
</dbReference>
<dbReference type="RefSeq" id="WP_390195785.1">
    <property type="nucleotide sequence ID" value="NZ_JBHSDV010000001.1"/>
</dbReference>
<feature type="binding site" evidence="14">
    <location>
        <position position="1126"/>
    </location>
    <ligand>
        <name>[4Fe-4S] cluster</name>
        <dbReference type="ChEBI" id="CHEBI:49883"/>
    </ligand>
</feature>
<keyword evidence="8 14" id="KW-0269">Exonuclease</keyword>
<evidence type="ECO:0000256" key="8">
    <source>
        <dbReference type="ARBA" id="ARBA00022839"/>
    </source>
</evidence>
<dbReference type="InterPro" id="IPR038726">
    <property type="entry name" value="PDDEXK_AddAB-type"/>
</dbReference>
<dbReference type="Proteomes" id="UP001595880">
    <property type="component" value="Unassembled WGS sequence"/>
</dbReference>
<evidence type="ECO:0000256" key="1">
    <source>
        <dbReference type="ARBA" id="ARBA00022485"/>
    </source>
</evidence>
<feature type="binding site" evidence="14">
    <location>
        <position position="1120"/>
    </location>
    <ligand>
        <name>[4Fe-4S] cluster</name>
        <dbReference type="ChEBI" id="CHEBI:49883"/>
    </ligand>
</feature>